<dbReference type="InterPro" id="IPR036188">
    <property type="entry name" value="FAD/NAD-bd_sf"/>
</dbReference>
<evidence type="ECO:0000256" key="1">
    <source>
        <dbReference type="ARBA" id="ARBA00022630"/>
    </source>
</evidence>
<dbReference type="InterPro" id="IPR002938">
    <property type="entry name" value="FAD-bd"/>
</dbReference>
<dbReference type="OrthoDB" id="655030at2759"/>
<dbReference type="PANTHER" id="PTHR47178:SF6">
    <property type="entry name" value="FAD-BINDING DOMAIN-CONTAINING PROTEIN"/>
    <property type="match status" value="1"/>
</dbReference>
<dbReference type="EMBL" id="VIBQ01000066">
    <property type="protein sequence ID" value="KAB8576228.1"/>
    <property type="molecule type" value="Genomic_DNA"/>
</dbReference>
<keyword evidence="8" id="KW-1185">Reference proteome</keyword>
<dbReference type="GO" id="GO:0004497">
    <property type="term" value="F:monooxygenase activity"/>
    <property type="evidence" value="ECO:0007669"/>
    <property type="project" value="UniProtKB-KW"/>
</dbReference>
<keyword evidence="1" id="KW-0285">Flavoprotein</keyword>
<dbReference type="Proteomes" id="UP000327013">
    <property type="component" value="Unassembled WGS sequence"/>
</dbReference>
<dbReference type="AlphaFoldDB" id="A0A5N6L269"/>
<keyword evidence="5" id="KW-0732">Signal</keyword>
<evidence type="ECO:0000256" key="3">
    <source>
        <dbReference type="ARBA" id="ARBA00023002"/>
    </source>
</evidence>
<feature type="signal peptide" evidence="5">
    <location>
        <begin position="1"/>
        <end position="20"/>
    </location>
</feature>
<organism evidence="7 8">
    <name type="scientific">Carpinus fangiana</name>
    <dbReference type="NCBI Taxonomy" id="176857"/>
    <lineage>
        <taxon>Eukaryota</taxon>
        <taxon>Viridiplantae</taxon>
        <taxon>Streptophyta</taxon>
        <taxon>Embryophyta</taxon>
        <taxon>Tracheophyta</taxon>
        <taxon>Spermatophyta</taxon>
        <taxon>Magnoliopsida</taxon>
        <taxon>eudicotyledons</taxon>
        <taxon>Gunneridae</taxon>
        <taxon>Pentapetalae</taxon>
        <taxon>rosids</taxon>
        <taxon>fabids</taxon>
        <taxon>Fagales</taxon>
        <taxon>Betulaceae</taxon>
        <taxon>Carpinus</taxon>
    </lineage>
</organism>
<dbReference type="Gene3D" id="3.50.50.60">
    <property type="entry name" value="FAD/NAD(P)-binding domain"/>
    <property type="match status" value="1"/>
</dbReference>
<keyword evidence="4" id="KW-0503">Monooxygenase</keyword>
<dbReference type="SUPFAM" id="SSF51905">
    <property type="entry name" value="FAD/NAD(P)-binding domain"/>
    <property type="match status" value="1"/>
</dbReference>
<sequence length="414" mass="45368">MPKDVKVIIVGAGLSGLALAQCLRAHSLSNPGCSLTYELYERDEGITSRAQGWTLSLLECLPGFSGNFPPDMPPLDASVSATRPACFNSEGRIFNEEGKPVMTAGGVAQGEPGYFLRADRQALREWLGHKLNIQWNKVFESYTETASGVHVRFTDGTTASGDVLVAADGASSRVRAQLLGVEDSKQTMPPIALIIGDVKLNKEQTERQLALSKAWWLYNASPPKPKLFVGVRSLQVAADSIIEGGLFFWFLMWPDTDVPQQGKKHWLQGASREEQISKARDLAKELPELLREVVDASEASGVVLPAVQFKEFTPPEKLPRGRVTLLGDAAHAMTPFRGQGANTAFLGVWDLTDALFKVETGDIETLEDALKHYEVEMLPRGRKNMVAAQGAFTKDAKSYAKDMAERYGRDSQDK</sequence>
<evidence type="ECO:0000256" key="4">
    <source>
        <dbReference type="ARBA" id="ARBA00023033"/>
    </source>
</evidence>
<evidence type="ECO:0000256" key="2">
    <source>
        <dbReference type="ARBA" id="ARBA00022827"/>
    </source>
</evidence>
<dbReference type="PANTHER" id="PTHR47178">
    <property type="entry name" value="MONOOXYGENASE, FAD-BINDING"/>
    <property type="match status" value="1"/>
</dbReference>
<keyword evidence="3" id="KW-0560">Oxidoreductase</keyword>
<evidence type="ECO:0000313" key="8">
    <source>
        <dbReference type="Proteomes" id="UP000327013"/>
    </source>
</evidence>
<gene>
    <name evidence="7" type="ORF">FH972_025756</name>
</gene>
<evidence type="ECO:0000313" key="7">
    <source>
        <dbReference type="EMBL" id="KAB8576228.1"/>
    </source>
</evidence>
<evidence type="ECO:0000256" key="5">
    <source>
        <dbReference type="SAM" id="SignalP"/>
    </source>
</evidence>
<feature type="chain" id="PRO_5024335528" description="FAD-binding domain-containing protein" evidence="5">
    <location>
        <begin position="21"/>
        <end position="414"/>
    </location>
</feature>
<evidence type="ECO:0000259" key="6">
    <source>
        <dbReference type="Pfam" id="PF01494"/>
    </source>
</evidence>
<dbReference type="GO" id="GO:0071949">
    <property type="term" value="F:FAD binding"/>
    <property type="evidence" value="ECO:0007669"/>
    <property type="project" value="InterPro"/>
</dbReference>
<comment type="caution">
    <text evidence="7">The sequence shown here is derived from an EMBL/GenBank/DDBJ whole genome shotgun (WGS) entry which is preliminary data.</text>
</comment>
<feature type="domain" description="FAD-binding" evidence="6">
    <location>
        <begin position="131"/>
        <end position="385"/>
    </location>
</feature>
<proteinExistence type="predicted"/>
<keyword evidence="2" id="KW-0274">FAD</keyword>
<reference evidence="7 8" key="1">
    <citation type="submission" date="2019-06" db="EMBL/GenBank/DDBJ databases">
        <title>A chromosomal-level reference genome of Carpinus fangiana (Coryloideae, Betulaceae).</title>
        <authorList>
            <person name="Yang X."/>
            <person name="Wang Z."/>
            <person name="Zhang L."/>
            <person name="Hao G."/>
            <person name="Liu J."/>
            <person name="Yang Y."/>
        </authorList>
    </citation>
    <scope>NUCLEOTIDE SEQUENCE [LARGE SCALE GENOMIC DNA]</scope>
    <source>
        <strain evidence="7">Cfa_2016G</strain>
        <tissue evidence="7">Leaf</tissue>
    </source>
</reference>
<accession>A0A5N6L269</accession>
<dbReference type="Pfam" id="PF01494">
    <property type="entry name" value="FAD_binding_3"/>
    <property type="match status" value="1"/>
</dbReference>
<protein>
    <recommendedName>
        <fullName evidence="6">FAD-binding domain-containing protein</fullName>
    </recommendedName>
</protein>
<dbReference type="PRINTS" id="PR00420">
    <property type="entry name" value="RNGMNOXGNASE"/>
</dbReference>
<name>A0A5N6L269_9ROSI</name>